<dbReference type="InterPro" id="IPR011704">
    <property type="entry name" value="ATPase_dyneun-rel_AAA"/>
</dbReference>
<gene>
    <name evidence="2" type="ORF">H8S55_09145</name>
</gene>
<dbReference type="InterPro" id="IPR050764">
    <property type="entry name" value="CbbQ/NirQ/NorQ/GpvN"/>
</dbReference>
<organism evidence="2 3">
    <name type="scientific">Flintibacter faecis</name>
    <dbReference type="NCBI Taxonomy" id="2763047"/>
    <lineage>
        <taxon>Bacteria</taxon>
        <taxon>Bacillati</taxon>
        <taxon>Bacillota</taxon>
        <taxon>Clostridia</taxon>
        <taxon>Eubacteriales</taxon>
        <taxon>Flintibacter</taxon>
    </lineage>
</organism>
<dbReference type="Proteomes" id="UP000602260">
    <property type="component" value="Unassembled WGS sequence"/>
</dbReference>
<proteinExistence type="predicted"/>
<evidence type="ECO:0000313" key="3">
    <source>
        <dbReference type="Proteomes" id="UP000602260"/>
    </source>
</evidence>
<dbReference type="InterPro" id="IPR027417">
    <property type="entry name" value="P-loop_NTPase"/>
</dbReference>
<dbReference type="PANTHER" id="PTHR42759">
    <property type="entry name" value="MOXR FAMILY PROTEIN"/>
    <property type="match status" value="1"/>
</dbReference>
<dbReference type="GO" id="GO:0016887">
    <property type="term" value="F:ATP hydrolysis activity"/>
    <property type="evidence" value="ECO:0007669"/>
    <property type="project" value="InterPro"/>
</dbReference>
<accession>A0A8J6M4D3</accession>
<dbReference type="RefSeq" id="WP_147563055.1">
    <property type="nucleotide sequence ID" value="NZ_JACOPN010000006.1"/>
</dbReference>
<dbReference type="EMBL" id="JACOPN010000006">
    <property type="protein sequence ID" value="MBC5717483.1"/>
    <property type="molecule type" value="Genomic_DNA"/>
</dbReference>
<name>A0A8J6M4D3_9FIRM</name>
<dbReference type="PANTHER" id="PTHR42759:SF1">
    <property type="entry name" value="MAGNESIUM-CHELATASE SUBUNIT CHLD"/>
    <property type="match status" value="1"/>
</dbReference>
<dbReference type="SUPFAM" id="SSF52540">
    <property type="entry name" value="P-loop containing nucleoside triphosphate hydrolases"/>
    <property type="match status" value="1"/>
</dbReference>
<reference evidence="2" key="1">
    <citation type="submission" date="2020-08" db="EMBL/GenBank/DDBJ databases">
        <title>Genome public.</title>
        <authorList>
            <person name="Liu C."/>
            <person name="Sun Q."/>
        </authorList>
    </citation>
    <scope>NUCLEOTIDE SEQUENCE</scope>
    <source>
        <strain evidence="2">BX5</strain>
    </source>
</reference>
<comment type="caution">
    <text evidence="2">The sequence shown here is derived from an EMBL/GenBank/DDBJ whole genome shotgun (WGS) entry which is preliminary data.</text>
</comment>
<feature type="domain" description="ATPase dynein-related AAA" evidence="1">
    <location>
        <begin position="51"/>
        <end position="183"/>
    </location>
</feature>
<sequence length="284" mass="31395">MREELKTELERFKARYPVDPAAQGRISKPPVEFIGEEILNLAVSALLQGENVLLCGEKATGKNILADNLAWLFGRPSYNISFHVNTDSSTLIGTDTFTGGEVRLRRGPVAQAAQEGGFCILDEINMAKNEAMAVMHSVLDYRRLIDVPGYQPIPMHPATRFIATMNYGYAGTRELNEALVSRFVVIRMPTLEEGQLRRLLLADAPGASEEDVKRCVGLFLDLNEKAVNGEISTRPVDMRGMVAALRMMADGMAAKDAIALGITNKCFDEYEHQLVQDVVMTRFA</sequence>
<keyword evidence="3" id="KW-1185">Reference proteome</keyword>
<evidence type="ECO:0000259" key="1">
    <source>
        <dbReference type="Pfam" id="PF07728"/>
    </source>
</evidence>
<dbReference type="Gene3D" id="3.40.50.300">
    <property type="entry name" value="P-loop containing nucleotide triphosphate hydrolases"/>
    <property type="match status" value="1"/>
</dbReference>
<evidence type="ECO:0000313" key="2">
    <source>
        <dbReference type="EMBL" id="MBC5717483.1"/>
    </source>
</evidence>
<dbReference type="AlphaFoldDB" id="A0A8J6M4D3"/>
<dbReference type="Pfam" id="PF07728">
    <property type="entry name" value="AAA_5"/>
    <property type="match status" value="1"/>
</dbReference>
<dbReference type="GO" id="GO:0005524">
    <property type="term" value="F:ATP binding"/>
    <property type="evidence" value="ECO:0007669"/>
    <property type="project" value="InterPro"/>
</dbReference>
<protein>
    <submittedName>
        <fullName evidence="2">MoxR family ATPase</fullName>
    </submittedName>
</protein>